<feature type="region of interest" description="Disordered" evidence="1">
    <location>
        <begin position="1"/>
        <end position="36"/>
    </location>
</feature>
<feature type="compositionally biased region" description="Basic and acidic residues" evidence="1">
    <location>
        <begin position="1"/>
        <end position="15"/>
    </location>
</feature>
<proteinExistence type="predicted"/>
<evidence type="ECO:0000313" key="2">
    <source>
        <dbReference type="EMBL" id="MED7821809.1"/>
    </source>
</evidence>
<evidence type="ECO:0000256" key="1">
    <source>
        <dbReference type="SAM" id="MobiDB-lite"/>
    </source>
</evidence>
<comment type="caution">
    <text evidence="2">The sequence shown here is derived from an EMBL/GenBank/DDBJ whole genome shotgun (WGS) entry which is preliminary data.</text>
</comment>
<gene>
    <name evidence="2" type="ORF">VXC91_07385</name>
</gene>
<dbReference type="Proteomes" id="UP001333996">
    <property type="component" value="Unassembled WGS sequence"/>
</dbReference>
<keyword evidence="3" id="KW-1185">Reference proteome</keyword>
<evidence type="ECO:0000313" key="3">
    <source>
        <dbReference type="Proteomes" id="UP001333996"/>
    </source>
</evidence>
<accession>A0ABU7FD27</accession>
<reference evidence="2" key="1">
    <citation type="submission" date="2024-01" db="EMBL/GenBank/DDBJ databases">
        <title>First draft genome sequence data of TA4-1, the type strain of Gram-positive actinobacterium Streptomyces chiangmaiensis.</title>
        <authorList>
            <person name="Yasawong M."/>
            <person name="Nantapong N."/>
        </authorList>
    </citation>
    <scope>NUCLEOTIDE SEQUENCE</scope>
    <source>
        <strain evidence="2">TA4-1</strain>
    </source>
</reference>
<dbReference type="RefSeq" id="WP_329506043.1">
    <property type="nucleotide sequence ID" value="NZ_BAAAYZ010000217.1"/>
</dbReference>
<name>A0ABU7FD27_9ACTN</name>
<dbReference type="EMBL" id="JAYWVC010000015">
    <property type="protein sequence ID" value="MED7821809.1"/>
    <property type="molecule type" value="Genomic_DNA"/>
</dbReference>
<protein>
    <recommendedName>
        <fullName evidence="4">PAS domain-containing protein</fullName>
    </recommendedName>
</protein>
<organism evidence="2 3">
    <name type="scientific">Streptomyces chiangmaiensis</name>
    <dbReference type="NCBI Taxonomy" id="766497"/>
    <lineage>
        <taxon>Bacteria</taxon>
        <taxon>Bacillati</taxon>
        <taxon>Actinomycetota</taxon>
        <taxon>Actinomycetes</taxon>
        <taxon>Kitasatosporales</taxon>
        <taxon>Streptomycetaceae</taxon>
        <taxon>Streptomyces</taxon>
    </lineage>
</organism>
<evidence type="ECO:0008006" key="4">
    <source>
        <dbReference type="Google" id="ProtNLM"/>
    </source>
</evidence>
<sequence length="96" mass="9529">MRRDARGHLASKADGRAAGPGRTADPAGTARTSGGAVETDGAAAAMIDADGTVVGWTPTAHRLLGSTGALAVGTVRSRSPSDDATLLLARTHSLPP</sequence>